<dbReference type="Pfam" id="PF00282">
    <property type="entry name" value="Pyridoxal_deC"/>
    <property type="match status" value="1"/>
</dbReference>
<comment type="cofactor">
    <cofactor evidence="1 7">
        <name>pyridoxal 5'-phosphate</name>
        <dbReference type="ChEBI" id="CHEBI:597326"/>
    </cofactor>
</comment>
<dbReference type="InterPro" id="IPR015421">
    <property type="entry name" value="PyrdxlP-dep_Trfase_major"/>
</dbReference>
<reference evidence="9 10" key="1">
    <citation type="submission" date="2024-02" db="EMBL/GenBank/DDBJ databases">
        <title>New especies of Spiribacter isolated from saline water.</title>
        <authorList>
            <person name="Leon M.J."/>
            <person name="De La Haba R."/>
            <person name="Sanchez-Porro C."/>
            <person name="Ventosa A."/>
        </authorList>
    </citation>
    <scope>NUCLEOTIDE SEQUENCE [LARGE SCALE GENOMIC DNA]</scope>
    <source>
        <strain evidence="10">ag22IC4-189</strain>
    </source>
</reference>
<dbReference type="Gene3D" id="3.40.640.10">
    <property type="entry name" value="Type I PLP-dependent aspartate aminotransferase-like (Major domain)"/>
    <property type="match status" value="1"/>
</dbReference>
<proteinExistence type="inferred from homology"/>
<dbReference type="RefSeq" id="WP_367983661.1">
    <property type="nucleotide sequence ID" value="NZ_JBAKFF010000001.1"/>
</dbReference>
<dbReference type="EC" id="4.1.1.15" evidence="3 8"/>
<comment type="catalytic activity">
    <reaction evidence="6 8">
        <text>L-glutamate + H(+) = 4-aminobutanoate + CO2</text>
        <dbReference type="Rhea" id="RHEA:17785"/>
        <dbReference type="ChEBI" id="CHEBI:15378"/>
        <dbReference type="ChEBI" id="CHEBI:16526"/>
        <dbReference type="ChEBI" id="CHEBI:29985"/>
        <dbReference type="ChEBI" id="CHEBI:59888"/>
        <dbReference type="EC" id="4.1.1.15"/>
    </reaction>
</comment>
<evidence type="ECO:0000256" key="3">
    <source>
        <dbReference type="ARBA" id="ARBA00012421"/>
    </source>
</evidence>
<dbReference type="GO" id="GO:0004351">
    <property type="term" value="F:glutamate decarboxylase activity"/>
    <property type="evidence" value="ECO:0007669"/>
    <property type="project" value="UniProtKB-EC"/>
</dbReference>
<dbReference type="Gene3D" id="4.10.280.50">
    <property type="match status" value="1"/>
</dbReference>
<evidence type="ECO:0000256" key="8">
    <source>
        <dbReference type="RuleBase" id="RU361171"/>
    </source>
</evidence>
<dbReference type="Proteomes" id="UP001556637">
    <property type="component" value="Unassembled WGS sequence"/>
</dbReference>
<dbReference type="SUPFAM" id="SSF53383">
    <property type="entry name" value="PLP-dependent transferases"/>
    <property type="match status" value="1"/>
</dbReference>
<evidence type="ECO:0000256" key="1">
    <source>
        <dbReference type="ARBA" id="ARBA00001933"/>
    </source>
</evidence>
<dbReference type="PANTHER" id="PTHR43321:SF3">
    <property type="entry name" value="GLUTAMATE DECARBOXYLASE"/>
    <property type="match status" value="1"/>
</dbReference>
<dbReference type="PANTHER" id="PTHR43321">
    <property type="entry name" value="GLUTAMATE DECARBOXYLASE"/>
    <property type="match status" value="1"/>
</dbReference>
<evidence type="ECO:0000313" key="10">
    <source>
        <dbReference type="Proteomes" id="UP001556637"/>
    </source>
</evidence>
<evidence type="ECO:0000256" key="6">
    <source>
        <dbReference type="ARBA" id="ARBA00048868"/>
    </source>
</evidence>
<protein>
    <recommendedName>
        <fullName evidence="3 8">Glutamate decarboxylase</fullName>
        <ecNumber evidence="3 8">4.1.1.15</ecNumber>
    </recommendedName>
</protein>
<evidence type="ECO:0000256" key="4">
    <source>
        <dbReference type="ARBA" id="ARBA00022898"/>
    </source>
</evidence>
<keyword evidence="4 7" id="KW-0663">Pyridoxal phosphate</keyword>
<comment type="caution">
    <text evidence="9">The sequence shown here is derived from an EMBL/GenBank/DDBJ whole genome shotgun (WGS) entry which is preliminary data.</text>
</comment>
<evidence type="ECO:0000256" key="7">
    <source>
        <dbReference type="RuleBase" id="RU000382"/>
    </source>
</evidence>
<gene>
    <name evidence="9" type="ORF">V6X30_05695</name>
</gene>
<keyword evidence="5 7" id="KW-0456">Lyase</keyword>
<dbReference type="InterPro" id="IPR010107">
    <property type="entry name" value="Glutamate_decarboxylase"/>
</dbReference>
<keyword evidence="8" id="KW-0210">Decarboxylase</keyword>
<evidence type="ECO:0000313" key="9">
    <source>
        <dbReference type="EMBL" id="MEX0430886.1"/>
    </source>
</evidence>
<dbReference type="NCBIfam" id="TIGR01788">
    <property type="entry name" value="Glu-decarb-GAD"/>
    <property type="match status" value="1"/>
</dbReference>
<sequence length="459" mass="50889">MTDCADSTTDELYASHTLSLALEKSQFPADAANPRAVSAAIRDELLLDGNARQNLATFCQTWEEPEIHELMDVCIDKNMVDKDEYPQTAEIEARCVRMLADLWNAPAGPATGCSTTGSSEAAMLGGLAMKRRWEAKRKAQGLSTDKPNLVTGPVQVCWHKFTRYWDIEHREIPMEPGRLLMTPEEALKYCDENTIGVVPTLGVTFTGEFEPVKAISDALDQLERDTGLDIPIHVDGASGGFLAPFCAPDLEWDFRLPRVRSINASGHKFGLAPLGVGWVLWREQSDLPENMVFWVNYLGGDMKDIALNFSRPGGQIVCQYYNFVRLGRDGYERVHGACYDTAAYLAGEIAAMGPFEIIYDGDRSRGIPAVSWKLKDGTDPGFTLFDLADRLRARGWQVPAYTLPPKCDDQAIQRILVRNGVSRDLSELLIGDMKAALEHLEEHPARVPLGEDDASGFHH</sequence>
<dbReference type="InterPro" id="IPR015424">
    <property type="entry name" value="PyrdxlP-dep_Trfase"/>
</dbReference>
<dbReference type="Gene3D" id="3.90.1150.160">
    <property type="match status" value="1"/>
</dbReference>
<comment type="similarity">
    <text evidence="2 7">Belongs to the group II decarboxylase family.</text>
</comment>
<dbReference type="EMBL" id="JBAKFF010000001">
    <property type="protein sequence ID" value="MEX0430886.1"/>
    <property type="molecule type" value="Genomic_DNA"/>
</dbReference>
<name>A0ABV3T6Q4_9GAMM</name>
<accession>A0ABV3T6Q4</accession>
<organism evidence="9 10">
    <name type="scientific">Spiribacter insolitus</name>
    <dbReference type="NCBI Taxonomy" id="3122417"/>
    <lineage>
        <taxon>Bacteria</taxon>
        <taxon>Pseudomonadati</taxon>
        <taxon>Pseudomonadota</taxon>
        <taxon>Gammaproteobacteria</taxon>
        <taxon>Chromatiales</taxon>
        <taxon>Ectothiorhodospiraceae</taxon>
        <taxon>Spiribacter</taxon>
    </lineage>
</organism>
<dbReference type="CDD" id="cd06450">
    <property type="entry name" value="DOPA_deC_like"/>
    <property type="match status" value="1"/>
</dbReference>
<dbReference type="InterPro" id="IPR002129">
    <property type="entry name" value="PyrdxlP-dep_de-COase"/>
</dbReference>
<evidence type="ECO:0000256" key="2">
    <source>
        <dbReference type="ARBA" id="ARBA00009533"/>
    </source>
</evidence>
<keyword evidence="10" id="KW-1185">Reference proteome</keyword>
<evidence type="ECO:0000256" key="5">
    <source>
        <dbReference type="ARBA" id="ARBA00023239"/>
    </source>
</evidence>